<dbReference type="Pfam" id="PF00743">
    <property type="entry name" value="FMO-like"/>
    <property type="match status" value="1"/>
</dbReference>
<dbReference type="Proteomes" id="UP001600888">
    <property type="component" value="Unassembled WGS sequence"/>
</dbReference>
<proteinExistence type="predicted"/>
<evidence type="ECO:0008006" key="7">
    <source>
        <dbReference type="Google" id="ProtNLM"/>
    </source>
</evidence>
<evidence type="ECO:0000256" key="3">
    <source>
        <dbReference type="ARBA" id="ARBA00022857"/>
    </source>
</evidence>
<evidence type="ECO:0000256" key="1">
    <source>
        <dbReference type="ARBA" id="ARBA00022630"/>
    </source>
</evidence>
<protein>
    <recommendedName>
        <fullName evidence="7">Cyclohexanone monooxygenase</fullName>
    </recommendedName>
</protein>
<dbReference type="Gene3D" id="3.50.50.60">
    <property type="entry name" value="FAD/NAD(P)-binding domain"/>
    <property type="match status" value="2"/>
</dbReference>
<dbReference type="EMBL" id="JBAWTH010000068">
    <property type="protein sequence ID" value="KAL2280255.1"/>
    <property type="molecule type" value="Genomic_DNA"/>
</dbReference>
<accession>A0ABR4ECY1</accession>
<dbReference type="InterPro" id="IPR050775">
    <property type="entry name" value="FAD-binding_Monooxygenases"/>
</dbReference>
<name>A0ABR4ECY1_9PEZI</name>
<keyword evidence="4" id="KW-0560">Oxidoreductase</keyword>
<dbReference type="PANTHER" id="PTHR43098">
    <property type="entry name" value="L-ORNITHINE N(5)-MONOOXYGENASE-RELATED"/>
    <property type="match status" value="1"/>
</dbReference>
<keyword evidence="2" id="KW-0274">FAD</keyword>
<dbReference type="InterPro" id="IPR020946">
    <property type="entry name" value="Flavin_mOase-like"/>
</dbReference>
<evidence type="ECO:0000313" key="6">
    <source>
        <dbReference type="Proteomes" id="UP001600888"/>
    </source>
</evidence>
<comment type="caution">
    <text evidence="5">The sequence shown here is derived from an EMBL/GenBank/DDBJ whole genome shotgun (WGS) entry which is preliminary data.</text>
</comment>
<dbReference type="PANTHER" id="PTHR43098:SF5">
    <property type="entry name" value="DUAL-FUNCTIONAL MONOOXYGENASE_METHYLTRANSFERASE PSOF"/>
    <property type="match status" value="1"/>
</dbReference>
<keyword evidence="6" id="KW-1185">Reference proteome</keyword>
<dbReference type="SUPFAM" id="SSF51905">
    <property type="entry name" value="FAD/NAD(P)-binding domain"/>
    <property type="match status" value="1"/>
</dbReference>
<keyword evidence="3" id="KW-0521">NADP</keyword>
<evidence type="ECO:0000256" key="4">
    <source>
        <dbReference type="ARBA" id="ARBA00023002"/>
    </source>
</evidence>
<gene>
    <name evidence="5" type="ORF">FJTKL_12707</name>
</gene>
<evidence type="ECO:0000313" key="5">
    <source>
        <dbReference type="EMBL" id="KAL2280255.1"/>
    </source>
</evidence>
<dbReference type="InterPro" id="IPR036188">
    <property type="entry name" value="FAD/NAD-bd_sf"/>
</dbReference>
<sequence>MDIKLDALVVGAGFSGIYQLYSLRKLGLKSRVIDVAGDVGGTWYWNRYPGAMSDTHSVVYRYSFDQDDLRTYPWRRNYVTQPEILDYLKHVVEKYDLRKDMQFNTELISAEWDDDAQRWIARCGNGDVFVVRYLILALGQLSAKNIPDIPGINRTDLKMKIAHSSSWDPYLDVRNKRVGIIGNGSSGVQIVTAIADSVKELHCFIRHPQYTVPARLREVTLEERQTINADYDNIWRTTYESSTGFGFMESTRPVMSVSAKEREEIFESLWKEGNAFRFLFGAFGDIFLDEEANEEVCKFIRSKISQVIKDPQKAAVLTPQDSYTRRPLCDSGYWSKFNKDNVHAIDIKEHPITSLEQNGVRTADGTLHELDLLVLATGFRAVDGSFKAIHGGIRGRHGLNLSDHWGTQPKTYMSLFVSGFPNLFIIGGPQGPFSSAPPGLTIEIDFLEDLLRVMESRGTKTVEASTEAESEWVQTCDVLFKKFLVQKTKSWMTGTNIPGVRPSARFYYGGLNGFVEETKKMKDKDYRGLVFA</sequence>
<reference evidence="5 6" key="1">
    <citation type="submission" date="2024-03" db="EMBL/GenBank/DDBJ databases">
        <title>A high-quality draft genome sequence of Diaporthe vaccinii, a causative agent of upright dieback and viscid rot disease in cranberry plants.</title>
        <authorList>
            <person name="Sarrasin M."/>
            <person name="Lang B.F."/>
            <person name="Burger G."/>
        </authorList>
    </citation>
    <scope>NUCLEOTIDE SEQUENCE [LARGE SCALE GENOMIC DNA]</scope>
    <source>
        <strain evidence="5 6">IS7</strain>
    </source>
</reference>
<evidence type="ECO:0000256" key="2">
    <source>
        <dbReference type="ARBA" id="ARBA00022827"/>
    </source>
</evidence>
<organism evidence="5 6">
    <name type="scientific">Diaporthe vaccinii</name>
    <dbReference type="NCBI Taxonomy" id="105482"/>
    <lineage>
        <taxon>Eukaryota</taxon>
        <taxon>Fungi</taxon>
        <taxon>Dikarya</taxon>
        <taxon>Ascomycota</taxon>
        <taxon>Pezizomycotina</taxon>
        <taxon>Sordariomycetes</taxon>
        <taxon>Sordariomycetidae</taxon>
        <taxon>Diaporthales</taxon>
        <taxon>Diaporthaceae</taxon>
        <taxon>Diaporthe</taxon>
        <taxon>Diaporthe eres species complex</taxon>
    </lineage>
</organism>
<keyword evidence="1" id="KW-0285">Flavoprotein</keyword>